<dbReference type="EMBL" id="JBAMIC010000011">
    <property type="protein sequence ID" value="KAK7100411.1"/>
    <property type="molecule type" value="Genomic_DNA"/>
</dbReference>
<reference evidence="2 3" key="1">
    <citation type="submission" date="2024-02" db="EMBL/GenBank/DDBJ databases">
        <title>Chromosome-scale genome assembly of the rough periwinkle Littorina saxatilis.</title>
        <authorList>
            <person name="De Jode A."/>
            <person name="Faria R."/>
            <person name="Formenti G."/>
            <person name="Sims Y."/>
            <person name="Smith T.P."/>
            <person name="Tracey A."/>
            <person name="Wood J.M.D."/>
            <person name="Zagrodzka Z.B."/>
            <person name="Johannesson K."/>
            <person name="Butlin R.K."/>
            <person name="Leder E.H."/>
        </authorList>
    </citation>
    <scope>NUCLEOTIDE SEQUENCE [LARGE SCALE GENOMIC DNA]</scope>
    <source>
        <strain evidence="2">Snail1</strain>
        <tissue evidence="2">Muscle</tissue>
    </source>
</reference>
<proteinExistence type="predicted"/>
<feature type="transmembrane region" description="Helical" evidence="1">
    <location>
        <begin position="141"/>
        <end position="164"/>
    </location>
</feature>
<keyword evidence="1" id="KW-0472">Membrane</keyword>
<keyword evidence="1" id="KW-1133">Transmembrane helix</keyword>
<keyword evidence="1" id="KW-0812">Transmembrane</keyword>
<evidence type="ECO:0000313" key="3">
    <source>
        <dbReference type="Proteomes" id="UP001374579"/>
    </source>
</evidence>
<comment type="caution">
    <text evidence="2">The sequence shown here is derived from an EMBL/GenBank/DDBJ whole genome shotgun (WGS) entry which is preliminary data.</text>
</comment>
<dbReference type="PANTHER" id="PTHR21284:SF12">
    <property type="entry name" value="EG:80H7.2 PROTEIN"/>
    <property type="match status" value="1"/>
</dbReference>
<feature type="transmembrane region" description="Helical" evidence="1">
    <location>
        <begin position="70"/>
        <end position="92"/>
    </location>
</feature>
<name>A0AAN9G9M0_9CAEN</name>
<keyword evidence="3" id="KW-1185">Reference proteome</keyword>
<evidence type="ECO:0000313" key="2">
    <source>
        <dbReference type="EMBL" id="KAK7100411.1"/>
    </source>
</evidence>
<accession>A0AAN9G9M0</accession>
<dbReference type="Gene3D" id="1.20.140.150">
    <property type="match status" value="1"/>
</dbReference>
<dbReference type="Proteomes" id="UP001374579">
    <property type="component" value="Unassembled WGS sequence"/>
</dbReference>
<gene>
    <name evidence="2" type="ORF">V1264_023372</name>
</gene>
<sequence>MEWKLGKAGNGGLICFGLGAFLFIVGFSIANWVTLDDSDYRAGLWRYCGESLCRKVSSSSFKFFGNSLPAWFQFTQGFACLAVITLICDGIARGLFVFCDQPKAYLWASIGLDVATAVLAFSAAALFGAHVEEDKFMDMSLSWGFALDIIGGILISFAAACFLAETRIHF</sequence>
<dbReference type="AlphaFoldDB" id="A0AAN9G9M0"/>
<feature type="transmembrane region" description="Helical" evidence="1">
    <location>
        <begin position="104"/>
        <end position="129"/>
    </location>
</feature>
<evidence type="ECO:0000256" key="1">
    <source>
        <dbReference type="SAM" id="Phobius"/>
    </source>
</evidence>
<feature type="transmembrane region" description="Helical" evidence="1">
    <location>
        <begin position="12"/>
        <end position="33"/>
    </location>
</feature>
<protein>
    <submittedName>
        <fullName evidence="2">Uncharacterized protein</fullName>
    </submittedName>
</protein>
<organism evidence="2 3">
    <name type="scientific">Littorina saxatilis</name>
    <dbReference type="NCBI Taxonomy" id="31220"/>
    <lineage>
        <taxon>Eukaryota</taxon>
        <taxon>Metazoa</taxon>
        <taxon>Spiralia</taxon>
        <taxon>Lophotrochozoa</taxon>
        <taxon>Mollusca</taxon>
        <taxon>Gastropoda</taxon>
        <taxon>Caenogastropoda</taxon>
        <taxon>Littorinimorpha</taxon>
        <taxon>Littorinoidea</taxon>
        <taxon>Littorinidae</taxon>
        <taxon>Littorina</taxon>
    </lineage>
</organism>
<dbReference type="PANTHER" id="PTHR21284">
    <property type="entry name" value="EG:80H7.2 PROTEIN"/>
    <property type="match status" value="1"/>
</dbReference>